<dbReference type="EMBL" id="CP000447">
    <property type="protein sequence ID" value="ABI72222.1"/>
    <property type="molecule type" value="Genomic_DNA"/>
</dbReference>
<dbReference type="KEGG" id="sfr:Sfri_2377"/>
<feature type="domain" description="FHA" evidence="2">
    <location>
        <begin position="34"/>
        <end position="84"/>
    </location>
</feature>
<dbReference type="STRING" id="318167.Sfri_2377"/>
<evidence type="ECO:0000313" key="3">
    <source>
        <dbReference type="EMBL" id="ABI72222.1"/>
    </source>
</evidence>
<dbReference type="SMART" id="SM00240">
    <property type="entry name" value="FHA"/>
    <property type="match status" value="1"/>
</dbReference>
<sequence length="458" mass="51022">MKEDVIEMELSLEIVSYHRLSPEQVITKDVTDTLTLGRSDVCDWHMPDPEKVVSGTHARIIKRSDDFFIEDLSTNGLYVNRAVEALGANREHKIEHDDLFTFGDYEISAKLQMLNVTSNSHVQQDVHDAPPVATLQQNKVIPAASSSSMLDTGFESDLAGFDSAMLLNQSRQQSAGLSQINADLQDHFQPPVAIPEEWDKDIFGQGSQAHTQADTRSAVPQEPMPQVSQASVNLIKVPEVVKAEVKKVAPEAPNTKASVSTLVSPASALSKAFFQGLGVNEHDYVNVLTEELMFELGQSMQFMLTGLMESLRQRSKLKTEFRINQTTFQQRENNPLKFSANIDDVFQNLFLRKSASFLSSQQAITEAFNDGRKHDTALTAGTLGAIRGLLNQLDPEFIEAKSQNQSLTDMLVPGQKQMRQWKVYKSLHSNLKTEFMQDSAAALSDDFVKAYDNKIKTL</sequence>
<dbReference type="InterPro" id="IPR000253">
    <property type="entry name" value="FHA_dom"/>
</dbReference>
<dbReference type="Gene3D" id="2.60.200.20">
    <property type="match status" value="1"/>
</dbReference>
<dbReference type="InterPro" id="IPR008984">
    <property type="entry name" value="SMAD_FHA_dom_sf"/>
</dbReference>
<dbReference type="NCBIfam" id="TIGR03354">
    <property type="entry name" value="VI_FHA"/>
    <property type="match status" value="1"/>
</dbReference>
<protein>
    <submittedName>
        <fullName evidence="3">FHA domain containing protein</fullName>
    </submittedName>
</protein>
<feature type="compositionally biased region" description="Polar residues" evidence="1">
    <location>
        <begin position="206"/>
        <end position="215"/>
    </location>
</feature>
<dbReference type="HOGENOM" id="CLU_023667_2_1_6"/>
<dbReference type="InterPro" id="IPR017735">
    <property type="entry name" value="T6SS_FHA"/>
</dbReference>
<dbReference type="InterPro" id="IPR046883">
    <property type="entry name" value="T6SS_FHA_C"/>
</dbReference>
<dbReference type="AlphaFoldDB" id="Q080U3"/>
<dbReference type="eggNOG" id="COG1716">
    <property type="taxonomic scope" value="Bacteria"/>
</dbReference>
<dbReference type="Proteomes" id="UP000000684">
    <property type="component" value="Chromosome"/>
</dbReference>
<accession>Q080U3</accession>
<dbReference type="PROSITE" id="PS50006">
    <property type="entry name" value="FHA_DOMAIN"/>
    <property type="match status" value="1"/>
</dbReference>
<proteinExistence type="predicted"/>
<evidence type="ECO:0000313" key="4">
    <source>
        <dbReference type="Proteomes" id="UP000000684"/>
    </source>
</evidence>
<organism evidence="3 4">
    <name type="scientific">Shewanella frigidimarina (strain NCIMB 400)</name>
    <dbReference type="NCBI Taxonomy" id="318167"/>
    <lineage>
        <taxon>Bacteria</taxon>
        <taxon>Pseudomonadati</taxon>
        <taxon>Pseudomonadota</taxon>
        <taxon>Gammaproteobacteria</taxon>
        <taxon>Alteromonadales</taxon>
        <taxon>Shewanellaceae</taxon>
        <taxon>Shewanella</taxon>
    </lineage>
</organism>
<evidence type="ECO:0000259" key="2">
    <source>
        <dbReference type="PROSITE" id="PS50006"/>
    </source>
</evidence>
<dbReference type="eggNOG" id="COG3456">
    <property type="taxonomic scope" value="Bacteria"/>
</dbReference>
<reference evidence="3 4" key="1">
    <citation type="submission" date="2006-08" db="EMBL/GenBank/DDBJ databases">
        <title>Complete sequence of Shewanella frigidimarina NCIMB 400.</title>
        <authorList>
            <consortium name="US DOE Joint Genome Institute"/>
            <person name="Copeland A."/>
            <person name="Lucas S."/>
            <person name="Lapidus A."/>
            <person name="Barry K."/>
            <person name="Detter J.C."/>
            <person name="Glavina del Rio T."/>
            <person name="Hammon N."/>
            <person name="Israni S."/>
            <person name="Dalin E."/>
            <person name="Tice H."/>
            <person name="Pitluck S."/>
            <person name="Fredrickson J.K."/>
            <person name="Kolker E."/>
            <person name="McCuel L.A."/>
            <person name="DiChristina T."/>
            <person name="Nealson K.H."/>
            <person name="Newman D."/>
            <person name="Tiedje J.M."/>
            <person name="Zhou J."/>
            <person name="Romine M.F."/>
            <person name="Culley D.E."/>
            <person name="Serres M."/>
            <person name="Chertkov O."/>
            <person name="Brettin T."/>
            <person name="Bruce D."/>
            <person name="Han C."/>
            <person name="Tapia R."/>
            <person name="Gilna P."/>
            <person name="Schmutz J."/>
            <person name="Larimer F."/>
            <person name="Land M."/>
            <person name="Hauser L."/>
            <person name="Kyrpides N."/>
            <person name="Mikhailova N."/>
            <person name="Richardson P."/>
        </authorList>
    </citation>
    <scope>NUCLEOTIDE SEQUENCE [LARGE SCALE GENOMIC DNA]</scope>
    <source>
        <strain evidence="3 4">NCIMB 400</strain>
    </source>
</reference>
<dbReference type="Pfam" id="PF00498">
    <property type="entry name" value="FHA"/>
    <property type="match status" value="1"/>
</dbReference>
<dbReference type="OrthoDB" id="273564at2"/>
<gene>
    <name evidence="3" type="ordered locus">Sfri_2377</name>
</gene>
<dbReference type="CDD" id="cd00060">
    <property type="entry name" value="FHA"/>
    <property type="match status" value="1"/>
</dbReference>
<name>Q080U3_SHEFN</name>
<dbReference type="SUPFAM" id="SSF49879">
    <property type="entry name" value="SMAD/FHA domain"/>
    <property type="match status" value="1"/>
</dbReference>
<evidence type="ECO:0000256" key="1">
    <source>
        <dbReference type="SAM" id="MobiDB-lite"/>
    </source>
</evidence>
<dbReference type="Pfam" id="PF20232">
    <property type="entry name" value="T6SS_FHA_C"/>
    <property type="match status" value="1"/>
</dbReference>
<keyword evidence="4" id="KW-1185">Reference proteome</keyword>
<feature type="region of interest" description="Disordered" evidence="1">
    <location>
        <begin position="206"/>
        <end position="225"/>
    </location>
</feature>